<dbReference type="Gene3D" id="2.60.120.10">
    <property type="entry name" value="Jelly Rolls"/>
    <property type="match status" value="2"/>
</dbReference>
<evidence type="ECO:0008006" key="3">
    <source>
        <dbReference type="Google" id="ProtNLM"/>
    </source>
</evidence>
<protein>
    <recommendedName>
        <fullName evidence="3">Pirin N-terminal domain-containing protein</fullName>
    </recommendedName>
</protein>
<dbReference type="InterPro" id="IPR014710">
    <property type="entry name" value="RmlC-like_jellyroll"/>
</dbReference>
<dbReference type="Proteomes" id="UP000193642">
    <property type="component" value="Unassembled WGS sequence"/>
</dbReference>
<sequence>MSSLRSIIRSVKPRPFAPNVSRLIGPNHDGKVLKPFVYLDYFRGIMPKEPISFDYHPHSGLATLSYQKTFPMSYTDTEGKEGGTEGTLSTGFQLWISLPPGVEDGESMSQFIEPADVPVVENVKVLLGKYKGGKSAIVDGYAQCMTCLDVTVEKGTTFKYVFEEGQSTAWALPYEGKECKINGETVVFDHLVIFDKVGESITQTDLYTGMYSVHTNKESLDKGQKRILEIGERLLAEGKIHEQVNLFGPVKRKST</sequence>
<keyword evidence="2" id="KW-1185">Reference proteome</keyword>
<evidence type="ECO:0000313" key="2">
    <source>
        <dbReference type="Proteomes" id="UP000193642"/>
    </source>
</evidence>
<dbReference type="PANTHER" id="PTHR13903">
    <property type="entry name" value="PIRIN-RELATED"/>
    <property type="match status" value="1"/>
</dbReference>
<accession>A0A1Y2CCV4</accession>
<name>A0A1Y2CCV4_9FUNG</name>
<reference evidence="1 2" key="1">
    <citation type="submission" date="2016-07" db="EMBL/GenBank/DDBJ databases">
        <title>Pervasive Adenine N6-methylation of Active Genes in Fungi.</title>
        <authorList>
            <consortium name="DOE Joint Genome Institute"/>
            <person name="Mondo S.J."/>
            <person name="Dannebaum R.O."/>
            <person name="Kuo R.C."/>
            <person name="Labutti K."/>
            <person name="Haridas S."/>
            <person name="Kuo A."/>
            <person name="Salamov A."/>
            <person name="Ahrendt S.R."/>
            <person name="Lipzen A."/>
            <person name="Sullivan W."/>
            <person name="Andreopoulos W.B."/>
            <person name="Clum A."/>
            <person name="Lindquist E."/>
            <person name="Daum C."/>
            <person name="Ramamoorthy G.K."/>
            <person name="Gryganskyi A."/>
            <person name="Culley D."/>
            <person name="Magnuson J.K."/>
            <person name="James T.Y."/>
            <person name="O'Malley M.A."/>
            <person name="Stajich J.E."/>
            <person name="Spatafora J.W."/>
            <person name="Visel A."/>
            <person name="Grigoriev I.V."/>
        </authorList>
    </citation>
    <scope>NUCLEOTIDE SEQUENCE [LARGE SCALE GENOMIC DNA]</scope>
    <source>
        <strain evidence="1 2">JEL800</strain>
    </source>
</reference>
<evidence type="ECO:0000313" key="1">
    <source>
        <dbReference type="EMBL" id="ORY44863.1"/>
    </source>
</evidence>
<comment type="caution">
    <text evidence="1">The sequence shown here is derived from an EMBL/GenBank/DDBJ whole genome shotgun (WGS) entry which is preliminary data.</text>
</comment>
<dbReference type="InterPro" id="IPR011051">
    <property type="entry name" value="RmlC_Cupin_sf"/>
</dbReference>
<proteinExistence type="predicted"/>
<dbReference type="SUPFAM" id="SSF51182">
    <property type="entry name" value="RmlC-like cupins"/>
    <property type="match status" value="1"/>
</dbReference>
<organism evidence="1 2">
    <name type="scientific">Rhizoclosmatium globosum</name>
    <dbReference type="NCBI Taxonomy" id="329046"/>
    <lineage>
        <taxon>Eukaryota</taxon>
        <taxon>Fungi</taxon>
        <taxon>Fungi incertae sedis</taxon>
        <taxon>Chytridiomycota</taxon>
        <taxon>Chytridiomycota incertae sedis</taxon>
        <taxon>Chytridiomycetes</taxon>
        <taxon>Chytridiales</taxon>
        <taxon>Chytriomycetaceae</taxon>
        <taxon>Rhizoclosmatium</taxon>
    </lineage>
</organism>
<gene>
    <name evidence="1" type="ORF">BCR33DRAFT_850359</name>
</gene>
<dbReference type="PANTHER" id="PTHR13903:SF8">
    <property type="entry name" value="PIRIN"/>
    <property type="match status" value="1"/>
</dbReference>
<dbReference type="EMBL" id="MCGO01000021">
    <property type="protein sequence ID" value="ORY44863.1"/>
    <property type="molecule type" value="Genomic_DNA"/>
</dbReference>
<dbReference type="AlphaFoldDB" id="A0A1Y2CCV4"/>
<dbReference type="InterPro" id="IPR012093">
    <property type="entry name" value="Pirin"/>
</dbReference>
<dbReference type="OrthoDB" id="2123038at2759"/>